<evidence type="ECO:0000256" key="4">
    <source>
        <dbReference type="ARBA" id="ARBA00023159"/>
    </source>
</evidence>
<keyword evidence="9" id="KW-0812">Transmembrane</keyword>
<name>A0A6A4NWK4_LUPAL</name>
<dbReference type="Proteomes" id="UP000447434">
    <property type="component" value="Chromosome 19"/>
</dbReference>
<comment type="similarity">
    <text evidence="7">Belongs to the AP2/ERF transcription factor family. ERF subfamily.</text>
</comment>
<accession>A0A6A4NWK4</accession>
<feature type="domain" description="AP2/ERF" evidence="10">
    <location>
        <begin position="165"/>
        <end position="222"/>
    </location>
</feature>
<feature type="compositionally biased region" description="Low complexity" evidence="8">
    <location>
        <begin position="106"/>
        <end position="123"/>
    </location>
</feature>
<dbReference type="InterPro" id="IPR001471">
    <property type="entry name" value="AP2/ERF_dom"/>
</dbReference>
<gene>
    <name evidence="11" type="ORF">Lalb_Chr19g0126641</name>
</gene>
<feature type="compositionally biased region" description="Basic and acidic residues" evidence="8">
    <location>
        <begin position="146"/>
        <end position="162"/>
    </location>
</feature>
<dbReference type="Pfam" id="PF00847">
    <property type="entry name" value="AP2"/>
    <property type="match status" value="1"/>
</dbReference>
<dbReference type="PROSITE" id="PS51032">
    <property type="entry name" value="AP2_ERF"/>
    <property type="match status" value="1"/>
</dbReference>
<reference evidence="12" key="1">
    <citation type="journal article" date="2020" name="Nat. Commun.">
        <title>Genome sequence of the cluster root forming white lupin.</title>
        <authorList>
            <person name="Hufnagel B."/>
            <person name="Marques A."/>
            <person name="Soriano A."/>
            <person name="Marques L."/>
            <person name="Divol F."/>
            <person name="Doumas P."/>
            <person name="Sallet E."/>
            <person name="Mancinotti D."/>
            <person name="Carrere S."/>
            <person name="Marande W."/>
            <person name="Arribat S."/>
            <person name="Keller J."/>
            <person name="Huneau C."/>
            <person name="Blein T."/>
            <person name="Aime D."/>
            <person name="Laguerre M."/>
            <person name="Taylor J."/>
            <person name="Schubert V."/>
            <person name="Nelson M."/>
            <person name="Geu-Flores F."/>
            <person name="Crespi M."/>
            <person name="Gallardo-Guerrero K."/>
            <person name="Delaux P.-M."/>
            <person name="Salse J."/>
            <person name="Berges H."/>
            <person name="Guyot R."/>
            <person name="Gouzy J."/>
            <person name="Peret B."/>
        </authorList>
    </citation>
    <scope>NUCLEOTIDE SEQUENCE [LARGE SCALE GENOMIC DNA]</scope>
    <source>
        <strain evidence="12">cv. Amiga</strain>
    </source>
</reference>
<evidence type="ECO:0000313" key="11">
    <source>
        <dbReference type="EMBL" id="KAE9592194.1"/>
    </source>
</evidence>
<dbReference type="OrthoDB" id="1932364at2759"/>
<dbReference type="GO" id="GO:0005634">
    <property type="term" value="C:nucleus"/>
    <property type="evidence" value="ECO:0007669"/>
    <property type="project" value="UniProtKB-SubCell"/>
</dbReference>
<keyword evidence="6" id="KW-0539">Nucleus</keyword>
<dbReference type="EMBL" id="WOCE01000019">
    <property type="protein sequence ID" value="KAE9592194.1"/>
    <property type="molecule type" value="Genomic_DNA"/>
</dbReference>
<dbReference type="GO" id="GO:0003677">
    <property type="term" value="F:DNA binding"/>
    <property type="evidence" value="ECO:0007669"/>
    <property type="project" value="UniProtKB-KW"/>
</dbReference>
<dbReference type="SMART" id="SM00380">
    <property type="entry name" value="AP2"/>
    <property type="match status" value="1"/>
</dbReference>
<dbReference type="InterPro" id="IPR051032">
    <property type="entry name" value="AP2/ERF_TF_ERF_subfamily"/>
</dbReference>
<dbReference type="PRINTS" id="PR00367">
    <property type="entry name" value="ETHRSPELEMNT"/>
</dbReference>
<keyword evidence="9" id="KW-1133">Transmembrane helix</keyword>
<keyword evidence="3" id="KW-0238">DNA-binding</keyword>
<keyword evidence="5" id="KW-0804">Transcription</keyword>
<feature type="compositionally biased region" description="Polar residues" evidence="8">
    <location>
        <begin position="135"/>
        <end position="145"/>
    </location>
</feature>
<keyword evidence="2" id="KW-0805">Transcription regulation</keyword>
<dbReference type="PANTHER" id="PTHR31985:SF130">
    <property type="entry name" value="ETHYLENE-RESPONSIVE TRANSCRIPTION FACTOR ERF034"/>
    <property type="match status" value="1"/>
</dbReference>
<evidence type="ECO:0000256" key="5">
    <source>
        <dbReference type="ARBA" id="ARBA00023163"/>
    </source>
</evidence>
<dbReference type="Gene3D" id="3.30.730.10">
    <property type="entry name" value="AP2/ERF domain"/>
    <property type="match status" value="1"/>
</dbReference>
<feature type="region of interest" description="Disordered" evidence="8">
    <location>
        <begin position="104"/>
        <end position="164"/>
    </location>
</feature>
<dbReference type="GO" id="GO:0003700">
    <property type="term" value="F:DNA-binding transcription factor activity"/>
    <property type="evidence" value="ECO:0007669"/>
    <property type="project" value="InterPro"/>
</dbReference>
<dbReference type="InterPro" id="IPR036955">
    <property type="entry name" value="AP2/ERF_dom_sf"/>
</dbReference>
<evidence type="ECO:0000256" key="8">
    <source>
        <dbReference type="SAM" id="MobiDB-lite"/>
    </source>
</evidence>
<dbReference type="AlphaFoldDB" id="A0A6A4NWK4"/>
<sequence>MYFLVCILFNSHIGNKLAELYPSGAHACLCSLYFFSTFASFSFLLIYFFFFFLSLYKSNYLLKNHKRQASLYFYAPSTHHSLCTSNQIIKLLSFRKHINMENDAHSTNSTSSSTTSSNSNSNSCTKQITKKGLSNDATKAQNSQDGTKECNKRQRSENEAIKHPTYRGVRMRNWGKWVSEIREPRKKSRIWLGTYPTAEMAARAHDVAALAIKGKSAFLNFPKLSQELPRPASTSPKDIQAAAAKAATTIFYEEEASKHCEVDDCAETELNQVVEQGSCSTLSLDNSLESSSSPSTIDDDDTLFDLPDLFPDGNNGLFSYSSSWHLCTVFSGFRQDDQFLWENYSS</sequence>
<evidence type="ECO:0000256" key="9">
    <source>
        <dbReference type="SAM" id="Phobius"/>
    </source>
</evidence>
<evidence type="ECO:0000256" key="6">
    <source>
        <dbReference type="ARBA" id="ARBA00023242"/>
    </source>
</evidence>
<dbReference type="CDD" id="cd00018">
    <property type="entry name" value="AP2"/>
    <property type="match status" value="1"/>
</dbReference>
<proteinExistence type="inferred from homology"/>
<dbReference type="InterPro" id="IPR016177">
    <property type="entry name" value="DNA-bd_dom_sf"/>
</dbReference>
<dbReference type="PANTHER" id="PTHR31985">
    <property type="entry name" value="ETHYLENE-RESPONSIVE TRANSCRIPTION FACTOR ERF042-RELATED"/>
    <property type="match status" value="1"/>
</dbReference>
<evidence type="ECO:0000259" key="10">
    <source>
        <dbReference type="PROSITE" id="PS51032"/>
    </source>
</evidence>
<evidence type="ECO:0000256" key="3">
    <source>
        <dbReference type="ARBA" id="ARBA00023125"/>
    </source>
</evidence>
<organism evidence="11 12">
    <name type="scientific">Lupinus albus</name>
    <name type="common">White lupine</name>
    <name type="synonym">Lupinus termis</name>
    <dbReference type="NCBI Taxonomy" id="3870"/>
    <lineage>
        <taxon>Eukaryota</taxon>
        <taxon>Viridiplantae</taxon>
        <taxon>Streptophyta</taxon>
        <taxon>Embryophyta</taxon>
        <taxon>Tracheophyta</taxon>
        <taxon>Spermatophyta</taxon>
        <taxon>Magnoliopsida</taxon>
        <taxon>eudicotyledons</taxon>
        <taxon>Gunneridae</taxon>
        <taxon>Pentapetalae</taxon>
        <taxon>rosids</taxon>
        <taxon>fabids</taxon>
        <taxon>Fabales</taxon>
        <taxon>Fabaceae</taxon>
        <taxon>Papilionoideae</taxon>
        <taxon>50 kb inversion clade</taxon>
        <taxon>genistoids sensu lato</taxon>
        <taxon>core genistoids</taxon>
        <taxon>Genisteae</taxon>
        <taxon>Lupinus</taxon>
    </lineage>
</organism>
<evidence type="ECO:0000256" key="2">
    <source>
        <dbReference type="ARBA" id="ARBA00023015"/>
    </source>
</evidence>
<protein>
    <submittedName>
        <fullName evidence="11">Putative transcription factor AP2-EREBP family</fullName>
    </submittedName>
</protein>
<keyword evidence="12" id="KW-1185">Reference proteome</keyword>
<evidence type="ECO:0000256" key="7">
    <source>
        <dbReference type="ARBA" id="ARBA00024343"/>
    </source>
</evidence>
<keyword evidence="9" id="KW-0472">Membrane</keyword>
<feature type="transmembrane region" description="Helical" evidence="9">
    <location>
        <begin position="37"/>
        <end position="56"/>
    </location>
</feature>
<evidence type="ECO:0000313" key="12">
    <source>
        <dbReference type="Proteomes" id="UP000447434"/>
    </source>
</evidence>
<comment type="subcellular location">
    <subcellularLocation>
        <location evidence="1">Nucleus</location>
    </subcellularLocation>
</comment>
<keyword evidence="4" id="KW-0010">Activator</keyword>
<comment type="caution">
    <text evidence="11">The sequence shown here is derived from an EMBL/GenBank/DDBJ whole genome shotgun (WGS) entry which is preliminary data.</text>
</comment>
<dbReference type="SUPFAM" id="SSF54171">
    <property type="entry name" value="DNA-binding domain"/>
    <property type="match status" value="1"/>
</dbReference>
<dbReference type="FunFam" id="3.30.730.10:FF:000001">
    <property type="entry name" value="Ethylene-responsive transcription factor 2"/>
    <property type="match status" value="1"/>
</dbReference>
<evidence type="ECO:0000256" key="1">
    <source>
        <dbReference type="ARBA" id="ARBA00004123"/>
    </source>
</evidence>